<evidence type="ECO:0000313" key="5">
    <source>
        <dbReference type="EMBL" id="TDD72871.1"/>
    </source>
</evidence>
<dbReference type="EMBL" id="SMKU01000589">
    <property type="protein sequence ID" value="TDD60908.1"/>
    <property type="molecule type" value="Genomic_DNA"/>
</dbReference>
<evidence type="ECO:0000313" key="1">
    <source>
        <dbReference type="EMBL" id="TDD60606.1"/>
    </source>
</evidence>
<evidence type="ECO:0000313" key="3">
    <source>
        <dbReference type="EMBL" id="TDD66557.1"/>
    </source>
</evidence>
<dbReference type="EMBL" id="SMKU01000269">
    <property type="protein sequence ID" value="TDD72871.1"/>
    <property type="molecule type" value="Genomic_DNA"/>
</dbReference>
<dbReference type="EMBL" id="SMKU01000285">
    <property type="protein sequence ID" value="TDD71761.1"/>
    <property type="molecule type" value="Genomic_DNA"/>
</dbReference>
<evidence type="ECO:0000313" key="2">
    <source>
        <dbReference type="EMBL" id="TDD60908.1"/>
    </source>
</evidence>
<comment type="caution">
    <text evidence="1">The sequence shown here is derived from an EMBL/GenBank/DDBJ whole genome shotgun (WGS) entry which is preliminary data.</text>
</comment>
<evidence type="ECO:0000313" key="7">
    <source>
        <dbReference type="Proteomes" id="UP000294513"/>
    </source>
</evidence>
<dbReference type="EMBL" id="SMKU01000068">
    <property type="protein sequence ID" value="TDD87854.1"/>
    <property type="molecule type" value="Genomic_DNA"/>
</dbReference>
<dbReference type="EMBL" id="SMKU01000604">
    <property type="protein sequence ID" value="TDD60606.1"/>
    <property type="molecule type" value="Genomic_DNA"/>
</dbReference>
<name>A0A4R4ZQZ0_9ACTN</name>
<reference evidence="1 7" key="1">
    <citation type="submission" date="2019-03" db="EMBL/GenBank/DDBJ databases">
        <title>Draft genome sequences of novel Actinobacteria.</title>
        <authorList>
            <person name="Sahin N."/>
            <person name="Ay H."/>
            <person name="Saygin H."/>
        </authorList>
    </citation>
    <scope>NUCLEOTIDE SEQUENCE [LARGE SCALE GENOMIC DNA]</scope>
    <source>
        <strain evidence="1 7">H3C3</strain>
    </source>
</reference>
<sequence>KLKQFRAIAARYDKLASRYRSGLLLASLILWLRHHELSDTT</sequence>
<evidence type="ECO:0000313" key="4">
    <source>
        <dbReference type="EMBL" id="TDD71761.1"/>
    </source>
</evidence>
<dbReference type="Proteomes" id="UP000294513">
    <property type="component" value="Unassembled WGS sequence"/>
</dbReference>
<organism evidence="1 7">
    <name type="scientific">Actinomadura rubrisoli</name>
    <dbReference type="NCBI Taxonomy" id="2530368"/>
    <lineage>
        <taxon>Bacteria</taxon>
        <taxon>Bacillati</taxon>
        <taxon>Actinomycetota</taxon>
        <taxon>Actinomycetes</taxon>
        <taxon>Streptosporangiales</taxon>
        <taxon>Thermomonosporaceae</taxon>
        <taxon>Actinomadura</taxon>
    </lineage>
</organism>
<feature type="non-terminal residue" evidence="1">
    <location>
        <position position="1"/>
    </location>
</feature>
<proteinExistence type="predicted"/>
<dbReference type="AlphaFoldDB" id="A0A4R4ZQZ0"/>
<accession>A0A4R4ZQZ0</accession>
<gene>
    <name evidence="6" type="ORF">E1298_15775</name>
    <name evidence="5" type="ORF">E1298_34685</name>
    <name evidence="4" type="ORF">E1298_35545</name>
    <name evidence="3" type="ORF">E1298_40250</name>
    <name evidence="2" type="ORF">E1298_45715</name>
    <name evidence="1" type="ORF">E1298_45945</name>
</gene>
<evidence type="ECO:0000313" key="6">
    <source>
        <dbReference type="EMBL" id="TDD87854.1"/>
    </source>
</evidence>
<dbReference type="EMBL" id="SMKU01000382">
    <property type="protein sequence ID" value="TDD66557.1"/>
    <property type="molecule type" value="Genomic_DNA"/>
</dbReference>
<protein>
    <submittedName>
        <fullName evidence="1">IS5/IS1182 family transposase</fullName>
    </submittedName>
</protein>
<keyword evidence="7" id="KW-1185">Reference proteome</keyword>